<dbReference type="InterPro" id="IPR008271">
    <property type="entry name" value="Ser/Thr_kinase_AS"/>
</dbReference>
<keyword evidence="11" id="KW-0067">ATP-binding</keyword>
<evidence type="ECO:0000256" key="5">
    <source>
        <dbReference type="ARBA" id="ARBA00022527"/>
    </source>
</evidence>
<keyword evidence="14" id="KW-0675">Receptor</keyword>
<keyword evidence="13" id="KW-0472">Membrane</keyword>
<evidence type="ECO:0000256" key="15">
    <source>
        <dbReference type="ARBA" id="ARBA00023180"/>
    </source>
</evidence>
<dbReference type="FunFam" id="3.30.200.20:FF:001238">
    <property type="entry name" value="Os08g0179000 protein"/>
    <property type="match status" value="1"/>
</dbReference>
<dbReference type="PROSITE" id="PS00108">
    <property type="entry name" value="PROTEIN_KINASE_ST"/>
    <property type="match status" value="1"/>
</dbReference>
<reference evidence="18" key="1">
    <citation type="journal article" date="2018" name="Gigascience">
        <title>Genome assembly of the Pink Ipe (Handroanthus impetiginosus, Bignoniaceae), a highly valued, ecologically keystone Neotropical timber forest tree.</title>
        <authorList>
            <person name="Silva-Junior O.B."/>
            <person name="Grattapaglia D."/>
            <person name="Novaes E."/>
            <person name="Collevatti R.G."/>
        </authorList>
    </citation>
    <scope>NUCLEOTIDE SEQUENCE [LARGE SCALE GENOMIC DNA]</scope>
    <source>
        <strain evidence="18">cv. UFG-1</strain>
    </source>
</reference>
<comment type="subcellular location">
    <subcellularLocation>
        <location evidence="1">Cell membrane</location>
        <topology evidence="1">Single-pass type I membrane protein</topology>
    </subcellularLocation>
</comment>
<comment type="similarity">
    <text evidence="3">In the C-terminal section; belongs to the protein kinase superfamily. Ser/Thr protein kinase family.</text>
</comment>
<evidence type="ECO:0000256" key="8">
    <source>
        <dbReference type="ARBA" id="ARBA00022729"/>
    </source>
</evidence>
<protein>
    <submittedName>
        <fullName evidence="17">Non-specific serine/threonine protein kinase</fullName>
        <ecNumber evidence="17">2.7.11.1</ecNumber>
    </submittedName>
</protein>
<proteinExistence type="inferred from homology"/>
<evidence type="ECO:0000256" key="7">
    <source>
        <dbReference type="ARBA" id="ARBA00022692"/>
    </source>
</evidence>
<evidence type="ECO:0000256" key="9">
    <source>
        <dbReference type="ARBA" id="ARBA00022741"/>
    </source>
</evidence>
<evidence type="ECO:0000256" key="6">
    <source>
        <dbReference type="ARBA" id="ARBA00022679"/>
    </source>
</evidence>
<dbReference type="EC" id="2.7.11.1" evidence="17"/>
<evidence type="ECO:0000259" key="16">
    <source>
        <dbReference type="PROSITE" id="PS50011"/>
    </source>
</evidence>
<dbReference type="Gene3D" id="3.30.200.20">
    <property type="entry name" value="Phosphorylase Kinase, domain 1"/>
    <property type="match status" value="1"/>
</dbReference>
<dbReference type="SMART" id="SM00220">
    <property type="entry name" value="S_TKc"/>
    <property type="match status" value="1"/>
</dbReference>
<comment type="similarity">
    <text evidence="2">In the N-terminal section; belongs to the leguminous lectin family.</text>
</comment>
<evidence type="ECO:0000313" key="17">
    <source>
        <dbReference type="EMBL" id="PIM98255.1"/>
    </source>
</evidence>
<keyword evidence="10 17" id="KW-0418">Kinase</keyword>
<dbReference type="Gene3D" id="1.10.510.10">
    <property type="entry name" value="Transferase(Phosphotransferase) domain 1"/>
    <property type="match status" value="1"/>
</dbReference>
<dbReference type="Pfam" id="PF00069">
    <property type="entry name" value="Pkinase"/>
    <property type="match status" value="1"/>
</dbReference>
<feature type="domain" description="Protein kinase" evidence="16">
    <location>
        <begin position="9"/>
        <end position="219"/>
    </location>
</feature>
<evidence type="ECO:0000256" key="1">
    <source>
        <dbReference type="ARBA" id="ARBA00004251"/>
    </source>
</evidence>
<accession>A0A2G9FYV9</accession>
<evidence type="ECO:0000256" key="2">
    <source>
        <dbReference type="ARBA" id="ARBA00008536"/>
    </source>
</evidence>
<dbReference type="GO" id="GO:0005886">
    <property type="term" value="C:plasma membrane"/>
    <property type="evidence" value="ECO:0007669"/>
    <property type="project" value="UniProtKB-SubCell"/>
</dbReference>
<dbReference type="GO" id="GO:0005524">
    <property type="term" value="F:ATP binding"/>
    <property type="evidence" value="ECO:0007669"/>
    <property type="project" value="UniProtKB-KW"/>
</dbReference>
<evidence type="ECO:0000256" key="13">
    <source>
        <dbReference type="ARBA" id="ARBA00023136"/>
    </source>
</evidence>
<keyword evidence="7" id="KW-0812">Transmembrane</keyword>
<evidence type="ECO:0000256" key="14">
    <source>
        <dbReference type="ARBA" id="ARBA00023170"/>
    </source>
</evidence>
<keyword evidence="8" id="KW-0732">Signal</keyword>
<dbReference type="InterPro" id="IPR000719">
    <property type="entry name" value="Prot_kinase_dom"/>
</dbReference>
<dbReference type="PROSITE" id="PS50011">
    <property type="entry name" value="PROTEIN_KINASE_DOM"/>
    <property type="match status" value="1"/>
</dbReference>
<sequence>MLANATYQFHDNNLIGKGGFGPVYKGKLTNGKEIAIKRLSASSGQGMEEFMNEVILISKLQHKNLVRLHGCCVEKEEKMLIYEYMPNKSLDVCLFDPTQPFRNILDWTKRFGIIKGIGRGLLYLHKDSRLKIIHRDLKPSNILLDEDWNPKISDFGMASIFGGNHDHANTARVMGTYGYMAPEYAMEGRFSEKSDVYSFGVLILEIVKGKKNAHYYNHE</sequence>
<keyword evidence="4" id="KW-1003">Cell membrane</keyword>
<dbReference type="FunFam" id="1.10.510.10:FF:000240">
    <property type="entry name" value="Lectin-domain containing receptor kinase A4.3"/>
    <property type="match status" value="1"/>
</dbReference>
<dbReference type="STRING" id="429701.A0A2G9FYV9"/>
<dbReference type="EMBL" id="NKXS01008571">
    <property type="protein sequence ID" value="PIM98255.1"/>
    <property type="molecule type" value="Genomic_DNA"/>
</dbReference>
<dbReference type="PIRSF" id="PIRSF000654">
    <property type="entry name" value="Integrin-linked_kinase"/>
    <property type="match status" value="1"/>
</dbReference>
<dbReference type="OrthoDB" id="4062651at2759"/>
<evidence type="ECO:0000256" key="11">
    <source>
        <dbReference type="ARBA" id="ARBA00022840"/>
    </source>
</evidence>
<evidence type="ECO:0000256" key="4">
    <source>
        <dbReference type="ARBA" id="ARBA00022475"/>
    </source>
</evidence>
<gene>
    <name evidence="17" type="ORF">CDL12_29266</name>
</gene>
<dbReference type="SUPFAM" id="SSF56112">
    <property type="entry name" value="Protein kinase-like (PK-like)"/>
    <property type="match status" value="1"/>
</dbReference>
<keyword evidence="15" id="KW-0325">Glycoprotein</keyword>
<keyword evidence="9" id="KW-0547">Nucleotide-binding</keyword>
<keyword evidence="12" id="KW-1133">Transmembrane helix</keyword>
<dbReference type="InterPro" id="IPR011009">
    <property type="entry name" value="Kinase-like_dom_sf"/>
</dbReference>
<evidence type="ECO:0000313" key="18">
    <source>
        <dbReference type="Proteomes" id="UP000231279"/>
    </source>
</evidence>
<dbReference type="PANTHER" id="PTHR27002:SF1082">
    <property type="entry name" value="OS06G0693000 PROTEIN"/>
    <property type="match status" value="1"/>
</dbReference>
<keyword evidence="6 17" id="KW-0808">Transferase</keyword>
<dbReference type="GO" id="GO:0002229">
    <property type="term" value="P:defense response to oomycetes"/>
    <property type="evidence" value="ECO:0007669"/>
    <property type="project" value="UniProtKB-ARBA"/>
</dbReference>
<evidence type="ECO:0000256" key="3">
    <source>
        <dbReference type="ARBA" id="ARBA00010217"/>
    </source>
</evidence>
<keyword evidence="18" id="KW-1185">Reference proteome</keyword>
<dbReference type="Proteomes" id="UP000231279">
    <property type="component" value="Unassembled WGS sequence"/>
</dbReference>
<comment type="caution">
    <text evidence="17">The sequence shown here is derived from an EMBL/GenBank/DDBJ whole genome shotgun (WGS) entry which is preliminary data.</text>
</comment>
<name>A0A2G9FYV9_9LAMI</name>
<dbReference type="AlphaFoldDB" id="A0A2G9FYV9"/>
<organism evidence="17 18">
    <name type="scientific">Handroanthus impetiginosus</name>
    <dbReference type="NCBI Taxonomy" id="429701"/>
    <lineage>
        <taxon>Eukaryota</taxon>
        <taxon>Viridiplantae</taxon>
        <taxon>Streptophyta</taxon>
        <taxon>Embryophyta</taxon>
        <taxon>Tracheophyta</taxon>
        <taxon>Spermatophyta</taxon>
        <taxon>Magnoliopsida</taxon>
        <taxon>eudicotyledons</taxon>
        <taxon>Gunneridae</taxon>
        <taxon>Pentapetalae</taxon>
        <taxon>asterids</taxon>
        <taxon>lamiids</taxon>
        <taxon>Lamiales</taxon>
        <taxon>Bignoniaceae</taxon>
        <taxon>Crescentiina</taxon>
        <taxon>Tabebuia alliance</taxon>
        <taxon>Handroanthus</taxon>
    </lineage>
</organism>
<evidence type="ECO:0000256" key="10">
    <source>
        <dbReference type="ARBA" id="ARBA00022777"/>
    </source>
</evidence>
<dbReference type="PANTHER" id="PTHR27002">
    <property type="entry name" value="RECEPTOR-LIKE SERINE/THREONINE-PROTEIN KINASE SD1-8"/>
    <property type="match status" value="1"/>
</dbReference>
<dbReference type="GO" id="GO:0004674">
    <property type="term" value="F:protein serine/threonine kinase activity"/>
    <property type="evidence" value="ECO:0007669"/>
    <property type="project" value="UniProtKB-KW"/>
</dbReference>
<evidence type="ECO:0000256" key="12">
    <source>
        <dbReference type="ARBA" id="ARBA00022989"/>
    </source>
</evidence>
<keyword evidence="5 17" id="KW-0723">Serine/threonine-protein kinase</keyword>